<dbReference type="KEGG" id="aplc:110988790"/>
<feature type="compositionally biased region" description="Low complexity" evidence="1">
    <location>
        <begin position="437"/>
        <end position="465"/>
    </location>
</feature>
<feature type="compositionally biased region" description="Low complexity" evidence="1">
    <location>
        <begin position="675"/>
        <end position="689"/>
    </location>
</feature>
<feature type="region of interest" description="Disordered" evidence="1">
    <location>
        <begin position="371"/>
        <end position="501"/>
    </location>
</feature>
<feature type="compositionally biased region" description="Low complexity" evidence="1">
    <location>
        <begin position="481"/>
        <end position="494"/>
    </location>
</feature>
<feature type="compositionally biased region" description="Low complexity" evidence="1">
    <location>
        <begin position="398"/>
        <end position="408"/>
    </location>
</feature>
<feature type="compositionally biased region" description="Polar residues" evidence="1">
    <location>
        <begin position="230"/>
        <end position="250"/>
    </location>
</feature>
<protein>
    <submittedName>
        <fullName evidence="4 5">Heat shock protein DDB_G0288861-like</fullName>
    </submittedName>
</protein>
<evidence type="ECO:0000256" key="1">
    <source>
        <dbReference type="SAM" id="MobiDB-lite"/>
    </source>
</evidence>
<dbReference type="AlphaFoldDB" id="A0A8B7ZRV5"/>
<proteinExistence type="predicted"/>
<feature type="compositionally biased region" description="Basic and acidic residues" evidence="1">
    <location>
        <begin position="816"/>
        <end position="829"/>
    </location>
</feature>
<reference evidence="4 5" key="1">
    <citation type="submission" date="2025-04" db="UniProtKB">
        <authorList>
            <consortium name="RefSeq"/>
        </authorList>
    </citation>
    <scope>IDENTIFICATION</scope>
</reference>
<dbReference type="PANTHER" id="PTHR39952">
    <property type="entry name" value="FI02073P"/>
    <property type="match status" value="1"/>
</dbReference>
<dbReference type="RefSeq" id="XP_022108307.1">
    <property type="nucleotide sequence ID" value="XM_022252615.1"/>
</dbReference>
<feature type="transmembrane region" description="Helical" evidence="2">
    <location>
        <begin position="12"/>
        <end position="34"/>
    </location>
</feature>
<dbReference type="OMA" id="HEYLNIG"/>
<organism evidence="3 5">
    <name type="scientific">Acanthaster planci</name>
    <name type="common">Crown-of-thorns starfish</name>
    <dbReference type="NCBI Taxonomy" id="133434"/>
    <lineage>
        <taxon>Eukaryota</taxon>
        <taxon>Metazoa</taxon>
        <taxon>Echinodermata</taxon>
        <taxon>Eleutherozoa</taxon>
        <taxon>Asterozoa</taxon>
        <taxon>Asteroidea</taxon>
        <taxon>Valvatacea</taxon>
        <taxon>Valvatida</taxon>
        <taxon>Acanthasteridae</taxon>
        <taxon>Acanthaster</taxon>
    </lineage>
</organism>
<feature type="transmembrane region" description="Helical" evidence="2">
    <location>
        <begin position="163"/>
        <end position="188"/>
    </location>
</feature>
<feature type="compositionally biased region" description="Polar residues" evidence="1">
    <location>
        <begin position="632"/>
        <end position="647"/>
    </location>
</feature>
<keyword evidence="2" id="KW-0472">Membrane</keyword>
<feature type="compositionally biased region" description="Basic residues" evidence="1">
    <location>
        <begin position="806"/>
        <end position="815"/>
    </location>
</feature>
<keyword evidence="2" id="KW-0812">Transmembrane</keyword>
<evidence type="ECO:0000313" key="5">
    <source>
        <dbReference type="RefSeq" id="XP_022108308.1"/>
    </source>
</evidence>
<accession>A0A8B7ZRV5</accession>
<name>A0A8B7ZRV5_ACAPL</name>
<feature type="compositionally biased region" description="Basic residues" evidence="1">
    <location>
        <begin position="690"/>
        <end position="703"/>
    </location>
</feature>
<dbReference type="OrthoDB" id="10072072at2759"/>
<sequence>MKRFICTDSLLMLPISGAFLTLLGILLIILYIVARGLTASLYYVEGVLPTYVVAILLIVSGAAMIILLKKKPNFLIYLAVAFSCVAFCLCTLQAVSVGIVSIPFLGSFSACVYHNSLSECQCYILSAKENNTGIIVPGADTEKVTFQAVRSCAVIEHNMIDCLYILCIIYGFAGIASLVTGSLSFMLLCSQRRATKEMHALQEAELSRNRGTMSLTEALHTSDPNRETRNQPNTELSNATTVGATATSDRTAPGRRATIGHHDVRNHRPCIVQRSSSTSAAHGRQGRHNSGDGTVRRVAVPQHSNQPHRQGRPPTLVRGGYLQIHVNGPSIPVYIIPGSSNEAFIALTDLPSLQLPSLDSVPAYVSEIEDLYPTDQPPPYSPTPNEYHPPTFSVIMESSSTPSSGNRSGQPQRLVLLQEESADQQREEQTETENGIPTEPAEPNATPANSTNESSVNETNLESSNQDQLQVTQSSSGLTPSGLISSSQSSAGNSEQPADPCLSIGVDVALFHNDSDQSREVSEERAEPPTAVVSNTEINHPGSAQSSPPQERPTLLEVSERLPASSLVQGARPKQRQSQHGLGEEAYLAHTRSSSPSRSSQPLRNPSPKRGSSPSRRSASPSRRHAAVNEIPSRQSASNTREMTRARSNSRGRQRQLPDILPRTDYHLQDTEFRSTSGPQPSDSSSNRSKVNHKKHHRQKLHRIRQDQESQPSSHKETTSQKPPQNPDKRESQTGLRSKTRDKQTQHSSDSKKTTFMKVHKHHSNSARPKSGNIKIEMNIPANPSCSSTESLTNILTLVESVHSSVKAKPKKPRHPSNEEKVNLVDSRV</sequence>
<keyword evidence="3" id="KW-1185">Reference proteome</keyword>
<feature type="region of interest" description="Disordered" evidence="1">
    <location>
        <begin position="209"/>
        <end position="294"/>
    </location>
</feature>
<feature type="compositionally biased region" description="Basic and acidic residues" evidence="1">
    <location>
        <begin position="662"/>
        <end position="673"/>
    </location>
</feature>
<evidence type="ECO:0000256" key="2">
    <source>
        <dbReference type="SAM" id="Phobius"/>
    </source>
</evidence>
<feature type="compositionally biased region" description="Basic and acidic residues" evidence="1">
    <location>
        <begin position="704"/>
        <end position="719"/>
    </location>
</feature>
<evidence type="ECO:0000313" key="4">
    <source>
        <dbReference type="RefSeq" id="XP_022108307.1"/>
    </source>
</evidence>
<feature type="region of interest" description="Disordered" evidence="1">
    <location>
        <begin position="513"/>
        <end position="771"/>
    </location>
</feature>
<dbReference type="Proteomes" id="UP000694845">
    <property type="component" value="Unplaced"/>
</dbReference>
<dbReference type="RefSeq" id="XP_022108308.1">
    <property type="nucleotide sequence ID" value="XM_022252616.1"/>
</dbReference>
<evidence type="ECO:0000313" key="3">
    <source>
        <dbReference type="Proteomes" id="UP000694845"/>
    </source>
</evidence>
<feature type="compositionally biased region" description="Low complexity" evidence="1">
    <location>
        <begin position="592"/>
        <end position="621"/>
    </location>
</feature>
<feature type="transmembrane region" description="Helical" evidence="2">
    <location>
        <begin position="75"/>
        <end position="100"/>
    </location>
</feature>
<feature type="compositionally biased region" description="Polar residues" evidence="1">
    <location>
        <begin position="466"/>
        <end position="479"/>
    </location>
</feature>
<feature type="compositionally biased region" description="Polar residues" evidence="1">
    <location>
        <begin position="532"/>
        <end position="549"/>
    </location>
</feature>
<feature type="compositionally biased region" description="Basic and acidic residues" evidence="1">
    <location>
        <begin position="739"/>
        <end position="753"/>
    </location>
</feature>
<feature type="transmembrane region" description="Helical" evidence="2">
    <location>
        <begin position="46"/>
        <end position="68"/>
    </location>
</feature>
<feature type="compositionally biased region" description="Basic and acidic residues" evidence="1">
    <location>
        <begin position="513"/>
        <end position="527"/>
    </location>
</feature>
<dbReference type="GeneID" id="110988790"/>
<feature type="region of interest" description="Disordered" evidence="1">
    <location>
        <begin position="805"/>
        <end position="829"/>
    </location>
</feature>
<keyword evidence="2" id="KW-1133">Transmembrane helix</keyword>
<dbReference type="PANTHER" id="PTHR39952:SF1">
    <property type="match status" value="1"/>
</dbReference>
<gene>
    <name evidence="4 5" type="primary">LOC110988790</name>
</gene>